<dbReference type="OrthoDB" id="6473869at2759"/>
<feature type="domain" description="U1-C C2H2-type zinc finger" evidence="4">
    <location>
        <begin position="3"/>
        <end position="36"/>
    </location>
</feature>
<evidence type="ECO:0000313" key="6">
    <source>
        <dbReference type="Proteomes" id="UP000821853"/>
    </source>
</evidence>
<name>A0A9J6G8H5_HAELO</name>
<dbReference type="InterPro" id="IPR036236">
    <property type="entry name" value="Znf_C2H2_sf"/>
</dbReference>
<evidence type="ECO:0000256" key="2">
    <source>
        <dbReference type="ARBA" id="ARBA00022771"/>
    </source>
</evidence>
<dbReference type="PANTHER" id="PTHR16465">
    <property type="entry name" value="NUCLEASE-RELATED"/>
    <property type="match status" value="1"/>
</dbReference>
<dbReference type="AlphaFoldDB" id="A0A9J6G8H5"/>
<dbReference type="EMBL" id="JABSTR010000005">
    <property type="protein sequence ID" value="KAH9371467.1"/>
    <property type="molecule type" value="Genomic_DNA"/>
</dbReference>
<dbReference type="SUPFAM" id="SSF57667">
    <property type="entry name" value="beta-beta-alpha zinc fingers"/>
    <property type="match status" value="1"/>
</dbReference>
<dbReference type="InterPro" id="IPR013085">
    <property type="entry name" value="U1-CZ_Znf_C2H2"/>
</dbReference>
<protein>
    <recommendedName>
        <fullName evidence="4">U1-C C2H2-type zinc finger domain-containing protein</fullName>
    </recommendedName>
</protein>
<comment type="caution">
    <text evidence="5">The sequence shown here is derived from an EMBL/GenBank/DDBJ whole genome shotgun (WGS) entry which is preliminary data.</text>
</comment>
<gene>
    <name evidence="5" type="ORF">HPB48_022047</name>
</gene>
<dbReference type="GO" id="GO:0008270">
    <property type="term" value="F:zinc ion binding"/>
    <property type="evidence" value="ECO:0007669"/>
    <property type="project" value="UniProtKB-KW"/>
</dbReference>
<dbReference type="Gene3D" id="3.30.160.60">
    <property type="entry name" value="Classic Zinc Finger"/>
    <property type="match status" value="1"/>
</dbReference>
<keyword evidence="2" id="KW-0863">Zinc-finger</keyword>
<evidence type="ECO:0000256" key="1">
    <source>
        <dbReference type="ARBA" id="ARBA00022723"/>
    </source>
</evidence>
<keyword evidence="1" id="KW-0479">Metal-binding</keyword>
<organism evidence="5 6">
    <name type="scientific">Haemaphysalis longicornis</name>
    <name type="common">Bush tick</name>
    <dbReference type="NCBI Taxonomy" id="44386"/>
    <lineage>
        <taxon>Eukaryota</taxon>
        <taxon>Metazoa</taxon>
        <taxon>Ecdysozoa</taxon>
        <taxon>Arthropoda</taxon>
        <taxon>Chelicerata</taxon>
        <taxon>Arachnida</taxon>
        <taxon>Acari</taxon>
        <taxon>Parasitiformes</taxon>
        <taxon>Ixodida</taxon>
        <taxon>Ixodoidea</taxon>
        <taxon>Ixodidae</taxon>
        <taxon>Haemaphysalinae</taxon>
        <taxon>Haemaphysalis</taxon>
    </lineage>
</organism>
<dbReference type="Proteomes" id="UP000821853">
    <property type="component" value="Chromosome 3"/>
</dbReference>
<dbReference type="PANTHER" id="PTHR16465:SF0">
    <property type="entry name" value="ZINC FINGER MATRIN-TYPE PROTEIN 5"/>
    <property type="match status" value="1"/>
</dbReference>
<keyword evidence="6" id="KW-1185">Reference proteome</keyword>
<evidence type="ECO:0000256" key="3">
    <source>
        <dbReference type="ARBA" id="ARBA00022833"/>
    </source>
</evidence>
<sequence length="78" mass="8883">MGKRYHCDYCDKTFPDSAGNRKKHLQGTYHMRMKKLHYDAFLDAASVLKVRRVLGASFGPFDPVQCGFCVFEPVLGIL</sequence>
<reference evidence="5 6" key="1">
    <citation type="journal article" date="2020" name="Cell">
        <title>Large-Scale Comparative Analyses of Tick Genomes Elucidate Their Genetic Diversity and Vector Capacities.</title>
        <authorList>
            <consortium name="Tick Genome and Microbiome Consortium (TIGMIC)"/>
            <person name="Jia N."/>
            <person name="Wang J."/>
            <person name="Shi W."/>
            <person name="Du L."/>
            <person name="Sun Y."/>
            <person name="Zhan W."/>
            <person name="Jiang J.F."/>
            <person name="Wang Q."/>
            <person name="Zhang B."/>
            <person name="Ji P."/>
            <person name="Bell-Sakyi L."/>
            <person name="Cui X.M."/>
            <person name="Yuan T.T."/>
            <person name="Jiang B.G."/>
            <person name="Yang W.F."/>
            <person name="Lam T.T."/>
            <person name="Chang Q.C."/>
            <person name="Ding S.J."/>
            <person name="Wang X.J."/>
            <person name="Zhu J.G."/>
            <person name="Ruan X.D."/>
            <person name="Zhao L."/>
            <person name="Wei J.T."/>
            <person name="Ye R.Z."/>
            <person name="Que T.C."/>
            <person name="Du C.H."/>
            <person name="Zhou Y.H."/>
            <person name="Cheng J.X."/>
            <person name="Dai P.F."/>
            <person name="Guo W.B."/>
            <person name="Han X.H."/>
            <person name="Huang E.J."/>
            <person name="Li L.F."/>
            <person name="Wei W."/>
            <person name="Gao Y.C."/>
            <person name="Liu J.Z."/>
            <person name="Shao H.Z."/>
            <person name="Wang X."/>
            <person name="Wang C.C."/>
            <person name="Yang T.C."/>
            <person name="Huo Q.B."/>
            <person name="Li W."/>
            <person name="Chen H.Y."/>
            <person name="Chen S.E."/>
            <person name="Zhou L.G."/>
            <person name="Ni X.B."/>
            <person name="Tian J.H."/>
            <person name="Sheng Y."/>
            <person name="Liu T."/>
            <person name="Pan Y.S."/>
            <person name="Xia L.Y."/>
            <person name="Li J."/>
            <person name="Zhao F."/>
            <person name="Cao W.C."/>
        </authorList>
    </citation>
    <scope>NUCLEOTIDE SEQUENCE [LARGE SCALE GENOMIC DNA]</scope>
    <source>
        <strain evidence="5">HaeL-2018</strain>
    </source>
</reference>
<proteinExistence type="predicted"/>
<dbReference type="GO" id="GO:0005689">
    <property type="term" value="C:U12-type spliceosomal complex"/>
    <property type="evidence" value="ECO:0007669"/>
    <property type="project" value="TreeGrafter"/>
</dbReference>
<dbReference type="VEuPathDB" id="VectorBase:HLOH_065241"/>
<evidence type="ECO:0000259" key="4">
    <source>
        <dbReference type="Pfam" id="PF06220"/>
    </source>
</evidence>
<keyword evidence="3" id="KW-0862">Zinc</keyword>
<accession>A0A9J6G8H5</accession>
<evidence type="ECO:0000313" key="5">
    <source>
        <dbReference type="EMBL" id="KAH9371467.1"/>
    </source>
</evidence>
<dbReference type="Pfam" id="PF06220">
    <property type="entry name" value="zf-U1"/>
    <property type="match status" value="1"/>
</dbReference>